<organism evidence="1 2">
    <name type="scientific">Cupriavidus yeoncheonensis</name>
    <dbReference type="NCBI Taxonomy" id="1462994"/>
    <lineage>
        <taxon>Bacteria</taxon>
        <taxon>Pseudomonadati</taxon>
        <taxon>Pseudomonadota</taxon>
        <taxon>Betaproteobacteria</taxon>
        <taxon>Burkholderiales</taxon>
        <taxon>Burkholderiaceae</taxon>
        <taxon>Cupriavidus</taxon>
    </lineage>
</organism>
<dbReference type="InterPro" id="IPR011059">
    <property type="entry name" value="Metal-dep_hydrolase_composite"/>
</dbReference>
<keyword evidence="1" id="KW-0378">Hydrolase</keyword>
<dbReference type="SUPFAM" id="SSF51556">
    <property type="entry name" value="Metallo-dependent hydrolases"/>
    <property type="match status" value="1"/>
</dbReference>
<accession>A0A916IWQ6</accession>
<dbReference type="PANTHER" id="PTHR43135:SF3">
    <property type="entry name" value="ALPHA-D-RIBOSE 1-METHYLPHOSPHONATE 5-TRIPHOSPHATE DIPHOSPHATASE"/>
    <property type="match status" value="1"/>
</dbReference>
<dbReference type="SUPFAM" id="SSF51338">
    <property type="entry name" value="Composite domain of metallo-dependent hydrolases"/>
    <property type="match status" value="1"/>
</dbReference>
<dbReference type="GO" id="GO:0016810">
    <property type="term" value="F:hydrolase activity, acting on carbon-nitrogen (but not peptide) bonds"/>
    <property type="evidence" value="ECO:0007669"/>
    <property type="project" value="InterPro"/>
</dbReference>
<dbReference type="InterPro" id="IPR051781">
    <property type="entry name" value="Metallo-dep_Hydrolase"/>
</dbReference>
<reference evidence="1" key="1">
    <citation type="submission" date="2021-03" db="EMBL/GenBank/DDBJ databases">
        <authorList>
            <person name="Peeters C."/>
        </authorList>
    </citation>
    <scope>NUCLEOTIDE SEQUENCE</scope>
    <source>
        <strain evidence="1">LMG 31506</strain>
    </source>
</reference>
<proteinExistence type="predicted"/>
<dbReference type="AlphaFoldDB" id="A0A916IWQ6"/>
<evidence type="ECO:0000313" key="1">
    <source>
        <dbReference type="EMBL" id="CAG2146732.1"/>
    </source>
</evidence>
<comment type="caution">
    <text evidence="1">The sequence shown here is derived from an EMBL/GenBank/DDBJ whole genome shotgun (WGS) entry which is preliminary data.</text>
</comment>
<protein>
    <submittedName>
        <fullName evidence="1">Alpha-D-ribose 1-methylphosphonate 5-triphosphate diphosphatase</fullName>
        <ecNumber evidence="1">3.6.1.63</ecNumber>
    </submittedName>
</protein>
<keyword evidence="2" id="KW-1185">Reference proteome</keyword>
<sequence length="426" mass="45178">MAPRRIGLDIWLSRTGANVSTMHITSQATTAPLAGITGRRVLGAGGIVPATLGFHDGCVAQPVPQTGPCLDAGDLLVLPGIVDIHGDAFERAVMPRPGVSFPYAGALLDVDRQLLAHGITTEFHGVTLSWEGGLRGEAYALRMFEALAQLQPVLGASHKVHLRFEAYHLDGVETALAWMEAGRVGLLAINDHLPTMARRIGDERKVLQYAERAECDMETFRNRLRAASRHAQDVPAAMSRLVAAACGAGLPVASHDDPDLATRQHYHRQGCRIAEFPLTVETARLARQLGDDVVFGAPNVVRGTSHTGAPNATEMVSAGLCTVLASDYYYPAPLQAAFRLAQLGVVDLPGAWKLVSRNPARAAGLRDRGTLAPGLRADAIVVDDRQPGLPRVVATIVGGELKHAALSLPVTDISGARFAGNDSKAA</sequence>
<dbReference type="NCBIfam" id="NF011990">
    <property type="entry name" value="PRK15446.2-6"/>
    <property type="match status" value="1"/>
</dbReference>
<dbReference type="EC" id="3.6.1.63" evidence="1"/>
<dbReference type="EMBL" id="CAJPUY010000012">
    <property type="protein sequence ID" value="CAG2146732.1"/>
    <property type="molecule type" value="Genomic_DNA"/>
</dbReference>
<dbReference type="NCBIfam" id="NF011987">
    <property type="entry name" value="PRK15446.2-3"/>
    <property type="match status" value="1"/>
</dbReference>
<name>A0A916IWQ6_9BURK</name>
<gene>
    <name evidence="1" type="primary">phnM_1</name>
    <name evidence="1" type="ORF">LMG31506_03444</name>
</gene>
<dbReference type="NCBIfam" id="NF011984">
    <property type="entry name" value="PRK15446.1-5"/>
    <property type="match status" value="1"/>
</dbReference>
<dbReference type="Gene3D" id="3.20.20.140">
    <property type="entry name" value="Metal-dependent hydrolases"/>
    <property type="match status" value="1"/>
</dbReference>
<dbReference type="InterPro" id="IPR032466">
    <property type="entry name" value="Metal_Hydrolase"/>
</dbReference>
<dbReference type="PANTHER" id="PTHR43135">
    <property type="entry name" value="ALPHA-D-RIBOSE 1-METHYLPHOSPHONATE 5-TRIPHOSPHATE DIPHOSPHATASE"/>
    <property type="match status" value="1"/>
</dbReference>
<evidence type="ECO:0000313" key="2">
    <source>
        <dbReference type="Proteomes" id="UP000672934"/>
    </source>
</evidence>
<dbReference type="Proteomes" id="UP000672934">
    <property type="component" value="Unassembled WGS sequence"/>
</dbReference>